<evidence type="ECO:0000313" key="2">
    <source>
        <dbReference type="EMBL" id="CAF4817910.1"/>
    </source>
</evidence>
<sequence length="238" mass="28111">MLCGVQIFVILLMCTKCLCQVNQKNVTAFLLKYEHYMKASHDLDRSDKALLKSWASVAQVDRVNVTSHYRLEMVRHKEHSFSRNNISQKWLECLSLHELEIKRPERNYYRCEADCLQVASVADHQEKKAVHQVAKEIKQWRKSFRYLANQCHLDNPRNEDAAGACLVEYIQRDNYDLSLQRLMNLKQKCIGDIYLKMAFSSNDLNECLKTCLSQFLYEIRNVMDTLHLCYEIKSKYKE</sequence>
<evidence type="ECO:0000256" key="1">
    <source>
        <dbReference type="SAM" id="SignalP"/>
    </source>
</evidence>
<reference evidence="2" key="1">
    <citation type="submission" date="2021-02" db="EMBL/GenBank/DDBJ databases">
        <authorList>
            <person name="Steward A R."/>
        </authorList>
    </citation>
    <scope>NUCLEOTIDE SEQUENCE</scope>
</reference>
<dbReference type="EMBL" id="CAJOBZ010000008">
    <property type="protein sequence ID" value="CAF4817910.1"/>
    <property type="molecule type" value="Genomic_DNA"/>
</dbReference>
<protein>
    <submittedName>
        <fullName evidence="2">Uncharacterized protein</fullName>
    </submittedName>
</protein>
<accession>A0A821QAD5</accession>
<evidence type="ECO:0000313" key="3">
    <source>
        <dbReference type="Proteomes" id="UP000663880"/>
    </source>
</evidence>
<comment type="caution">
    <text evidence="2">The sequence shown here is derived from an EMBL/GenBank/DDBJ whole genome shotgun (WGS) entry which is preliminary data.</text>
</comment>
<keyword evidence="1" id="KW-0732">Signal</keyword>
<dbReference type="OrthoDB" id="6931130at2759"/>
<gene>
    <name evidence="2" type="ORF">PMACD_LOCUS4428</name>
</gene>
<proteinExistence type="predicted"/>
<feature type="chain" id="PRO_5032623436" evidence="1">
    <location>
        <begin position="20"/>
        <end position="238"/>
    </location>
</feature>
<dbReference type="AlphaFoldDB" id="A0A821QAD5"/>
<dbReference type="Proteomes" id="UP000663880">
    <property type="component" value="Unassembled WGS sequence"/>
</dbReference>
<organism evidence="2 3">
    <name type="scientific">Pieris macdunnoughi</name>
    <dbReference type="NCBI Taxonomy" id="345717"/>
    <lineage>
        <taxon>Eukaryota</taxon>
        <taxon>Metazoa</taxon>
        <taxon>Ecdysozoa</taxon>
        <taxon>Arthropoda</taxon>
        <taxon>Hexapoda</taxon>
        <taxon>Insecta</taxon>
        <taxon>Pterygota</taxon>
        <taxon>Neoptera</taxon>
        <taxon>Endopterygota</taxon>
        <taxon>Lepidoptera</taxon>
        <taxon>Glossata</taxon>
        <taxon>Ditrysia</taxon>
        <taxon>Papilionoidea</taxon>
        <taxon>Pieridae</taxon>
        <taxon>Pierinae</taxon>
        <taxon>Pieris</taxon>
    </lineage>
</organism>
<keyword evidence="3" id="KW-1185">Reference proteome</keyword>
<name>A0A821QAD5_9NEOP</name>
<feature type="signal peptide" evidence="1">
    <location>
        <begin position="1"/>
        <end position="19"/>
    </location>
</feature>